<dbReference type="InterPro" id="IPR002347">
    <property type="entry name" value="SDR_fam"/>
</dbReference>
<gene>
    <name evidence="4" type="ORF">BCR34DRAFT_598516</name>
</gene>
<dbReference type="Gene3D" id="3.40.50.720">
    <property type="entry name" value="NAD(P)-binding Rossmann-like Domain"/>
    <property type="match status" value="1"/>
</dbReference>
<keyword evidence="2" id="KW-0521">NADP</keyword>
<dbReference type="GO" id="GO:0016491">
    <property type="term" value="F:oxidoreductase activity"/>
    <property type="evidence" value="ECO:0007669"/>
    <property type="project" value="UniProtKB-KW"/>
</dbReference>
<dbReference type="CDD" id="cd05233">
    <property type="entry name" value="SDR_c"/>
    <property type="match status" value="1"/>
</dbReference>
<evidence type="ECO:0000256" key="2">
    <source>
        <dbReference type="ARBA" id="ARBA00022857"/>
    </source>
</evidence>
<dbReference type="AlphaFoldDB" id="A0A1Y1ZZS8"/>
<protein>
    <submittedName>
        <fullName evidence="4">3-oxoacyl-reductase</fullName>
    </submittedName>
</protein>
<dbReference type="InterPro" id="IPR020904">
    <property type="entry name" value="Sc_DH/Rdtase_CS"/>
</dbReference>
<evidence type="ECO:0000313" key="4">
    <source>
        <dbReference type="EMBL" id="ORY15275.1"/>
    </source>
</evidence>
<dbReference type="PRINTS" id="PR00081">
    <property type="entry name" value="GDHRDH"/>
</dbReference>
<dbReference type="OrthoDB" id="1669814at2759"/>
<dbReference type="Pfam" id="PF13561">
    <property type="entry name" value="adh_short_C2"/>
    <property type="match status" value="1"/>
</dbReference>
<keyword evidence="5" id="KW-1185">Reference proteome</keyword>
<dbReference type="FunFam" id="3.40.50.720:FF:000084">
    <property type="entry name" value="Short-chain dehydrogenase reductase"/>
    <property type="match status" value="1"/>
</dbReference>
<organism evidence="4 5">
    <name type="scientific">Clohesyomyces aquaticus</name>
    <dbReference type="NCBI Taxonomy" id="1231657"/>
    <lineage>
        <taxon>Eukaryota</taxon>
        <taxon>Fungi</taxon>
        <taxon>Dikarya</taxon>
        <taxon>Ascomycota</taxon>
        <taxon>Pezizomycotina</taxon>
        <taxon>Dothideomycetes</taxon>
        <taxon>Pleosporomycetidae</taxon>
        <taxon>Pleosporales</taxon>
        <taxon>Lindgomycetaceae</taxon>
        <taxon>Clohesyomyces</taxon>
    </lineage>
</organism>
<dbReference type="PRINTS" id="PR00080">
    <property type="entry name" value="SDRFAMILY"/>
</dbReference>
<comment type="caution">
    <text evidence="4">The sequence shown here is derived from an EMBL/GenBank/DDBJ whole genome shotgun (WGS) entry which is preliminary data.</text>
</comment>
<evidence type="ECO:0000256" key="3">
    <source>
        <dbReference type="ARBA" id="ARBA00023002"/>
    </source>
</evidence>
<name>A0A1Y1ZZS8_9PLEO</name>
<proteinExistence type="inferred from homology"/>
<dbReference type="PANTHER" id="PTHR24321:SF8">
    <property type="entry name" value="ESTRADIOL 17-BETA-DEHYDROGENASE 8-RELATED"/>
    <property type="match status" value="1"/>
</dbReference>
<dbReference type="SUPFAM" id="SSF51735">
    <property type="entry name" value="NAD(P)-binding Rossmann-fold domains"/>
    <property type="match status" value="1"/>
</dbReference>
<dbReference type="InterPro" id="IPR036291">
    <property type="entry name" value="NAD(P)-bd_dom_sf"/>
</dbReference>
<comment type="similarity">
    <text evidence="1">Belongs to the short-chain dehydrogenases/reductases (SDR) family.</text>
</comment>
<sequence length="263" mass="28366">MPVDYDLKGKVIALTGAASGIGFQTSLLLARQGACLSIADISEDALREKTAEIEAVSTGKILATVVDVRKDESVNAWIAKTVETFGQLDGAVNLAGVIPKVINKERVEDLNNEDWHFVMDVNLHGVMYCMRAQLQHMKEKGSLVNAASICGVIGFPKNAAYTASKHAVVGLSRTAAKEVGDREIRVNCIAPGMIEGPMQQKSVAARGGEQVWKQQLQRRGTPQEVAALIAWLLCDDTQYITGTVQIIDGGWVPEFWSSGTAAR</sequence>
<dbReference type="PROSITE" id="PS00061">
    <property type="entry name" value="ADH_SHORT"/>
    <property type="match status" value="1"/>
</dbReference>
<dbReference type="EMBL" id="MCFA01000026">
    <property type="protein sequence ID" value="ORY15275.1"/>
    <property type="molecule type" value="Genomic_DNA"/>
</dbReference>
<dbReference type="Proteomes" id="UP000193144">
    <property type="component" value="Unassembled WGS sequence"/>
</dbReference>
<dbReference type="PANTHER" id="PTHR24321">
    <property type="entry name" value="DEHYDROGENASES, SHORT CHAIN"/>
    <property type="match status" value="1"/>
</dbReference>
<evidence type="ECO:0000256" key="1">
    <source>
        <dbReference type="ARBA" id="ARBA00006484"/>
    </source>
</evidence>
<accession>A0A1Y1ZZS8</accession>
<reference evidence="4 5" key="1">
    <citation type="submission" date="2016-07" db="EMBL/GenBank/DDBJ databases">
        <title>Pervasive Adenine N6-methylation of Active Genes in Fungi.</title>
        <authorList>
            <consortium name="DOE Joint Genome Institute"/>
            <person name="Mondo S.J."/>
            <person name="Dannebaum R.O."/>
            <person name="Kuo R.C."/>
            <person name="Labutti K."/>
            <person name="Haridas S."/>
            <person name="Kuo A."/>
            <person name="Salamov A."/>
            <person name="Ahrendt S.R."/>
            <person name="Lipzen A."/>
            <person name="Sullivan W."/>
            <person name="Andreopoulos W.B."/>
            <person name="Clum A."/>
            <person name="Lindquist E."/>
            <person name="Daum C."/>
            <person name="Ramamoorthy G.K."/>
            <person name="Gryganskyi A."/>
            <person name="Culley D."/>
            <person name="Magnuson J.K."/>
            <person name="James T.Y."/>
            <person name="O'Malley M.A."/>
            <person name="Stajich J.E."/>
            <person name="Spatafora J.W."/>
            <person name="Visel A."/>
            <person name="Grigoriev I.V."/>
        </authorList>
    </citation>
    <scope>NUCLEOTIDE SEQUENCE [LARGE SCALE GENOMIC DNA]</scope>
    <source>
        <strain evidence="4 5">CBS 115471</strain>
    </source>
</reference>
<keyword evidence="3" id="KW-0560">Oxidoreductase</keyword>
<dbReference type="STRING" id="1231657.A0A1Y1ZZS8"/>
<evidence type="ECO:0000313" key="5">
    <source>
        <dbReference type="Proteomes" id="UP000193144"/>
    </source>
</evidence>